<evidence type="ECO:0000256" key="5">
    <source>
        <dbReference type="ARBA" id="ARBA00022777"/>
    </source>
</evidence>
<keyword evidence="4 9" id="KW-0547">Nucleotide-binding</keyword>
<evidence type="ECO:0000256" key="2">
    <source>
        <dbReference type="ARBA" id="ARBA00022527"/>
    </source>
</evidence>
<dbReference type="STRING" id="742152.A0A2H3J689"/>
<evidence type="ECO:0000256" key="4">
    <source>
        <dbReference type="ARBA" id="ARBA00022741"/>
    </source>
</evidence>
<keyword evidence="2 10" id="KW-0723">Serine/threonine-protein kinase</keyword>
<dbReference type="EMBL" id="KB467942">
    <property type="protein sequence ID" value="PCH37736.1"/>
    <property type="molecule type" value="Genomic_DNA"/>
</dbReference>
<reference evidence="14 15" key="1">
    <citation type="journal article" date="2012" name="Science">
        <title>The Paleozoic origin of enzymatic lignin decomposition reconstructed from 31 fungal genomes.</title>
        <authorList>
            <person name="Floudas D."/>
            <person name="Binder M."/>
            <person name="Riley R."/>
            <person name="Barry K."/>
            <person name="Blanchette R.A."/>
            <person name="Henrissat B."/>
            <person name="Martinez A.T."/>
            <person name="Otillar R."/>
            <person name="Spatafora J.W."/>
            <person name="Yadav J.S."/>
            <person name="Aerts A."/>
            <person name="Benoit I."/>
            <person name="Boyd A."/>
            <person name="Carlson A."/>
            <person name="Copeland A."/>
            <person name="Coutinho P.M."/>
            <person name="de Vries R.P."/>
            <person name="Ferreira P."/>
            <person name="Findley K."/>
            <person name="Foster B."/>
            <person name="Gaskell J."/>
            <person name="Glotzer D."/>
            <person name="Gorecki P."/>
            <person name="Heitman J."/>
            <person name="Hesse C."/>
            <person name="Hori C."/>
            <person name="Igarashi K."/>
            <person name="Jurgens J.A."/>
            <person name="Kallen N."/>
            <person name="Kersten P."/>
            <person name="Kohler A."/>
            <person name="Kuees U."/>
            <person name="Kumar T.K.A."/>
            <person name="Kuo A."/>
            <person name="LaButti K."/>
            <person name="Larrondo L.F."/>
            <person name="Lindquist E."/>
            <person name="Ling A."/>
            <person name="Lombard V."/>
            <person name="Lucas S."/>
            <person name="Lundell T."/>
            <person name="Martin R."/>
            <person name="McLaughlin D.J."/>
            <person name="Morgenstern I."/>
            <person name="Morin E."/>
            <person name="Murat C."/>
            <person name="Nagy L.G."/>
            <person name="Nolan M."/>
            <person name="Ohm R.A."/>
            <person name="Patyshakuliyeva A."/>
            <person name="Rokas A."/>
            <person name="Ruiz-Duenas F.J."/>
            <person name="Sabat G."/>
            <person name="Salamov A."/>
            <person name="Samejima M."/>
            <person name="Schmutz J."/>
            <person name="Slot J.C."/>
            <person name="St John F."/>
            <person name="Stenlid J."/>
            <person name="Sun H."/>
            <person name="Sun S."/>
            <person name="Syed K."/>
            <person name="Tsang A."/>
            <person name="Wiebenga A."/>
            <person name="Young D."/>
            <person name="Pisabarro A."/>
            <person name="Eastwood D.C."/>
            <person name="Martin F."/>
            <person name="Cullen D."/>
            <person name="Grigoriev I.V."/>
            <person name="Hibbett D.S."/>
        </authorList>
    </citation>
    <scope>NUCLEOTIDE SEQUENCE [LARGE SCALE GENOMIC DNA]</scope>
    <source>
        <strain evidence="14 15">MD-104</strain>
    </source>
</reference>
<proteinExistence type="inferred from homology"/>
<name>A0A2H3J689_WOLCO</name>
<protein>
    <recommendedName>
        <fullName evidence="1">cAMP-dependent protein kinase</fullName>
        <ecNumber evidence="1">2.7.11.11</ecNumber>
    </recommendedName>
</protein>
<dbReference type="PROSITE" id="PS50011">
    <property type="entry name" value="PROTEIN_KINASE_DOM"/>
    <property type="match status" value="1"/>
</dbReference>
<dbReference type="SMART" id="SM00220">
    <property type="entry name" value="S_TKc"/>
    <property type="match status" value="1"/>
</dbReference>
<dbReference type="AlphaFoldDB" id="A0A2H3J689"/>
<dbReference type="SUPFAM" id="SSF56112">
    <property type="entry name" value="Protein kinase-like (PK-like)"/>
    <property type="match status" value="1"/>
</dbReference>
<dbReference type="PROSITE" id="PS51285">
    <property type="entry name" value="AGC_KINASE_CTER"/>
    <property type="match status" value="1"/>
</dbReference>
<comment type="catalytic activity">
    <reaction evidence="7">
        <text>L-threonyl-[protein] + ATP = O-phospho-L-threonyl-[protein] + ADP + H(+)</text>
        <dbReference type="Rhea" id="RHEA:46608"/>
        <dbReference type="Rhea" id="RHEA-COMP:11060"/>
        <dbReference type="Rhea" id="RHEA-COMP:11605"/>
        <dbReference type="ChEBI" id="CHEBI:15378"/>
        <dbReference type="ChEBI" id="CHEBI:30013"/>
        <dbReference type="ChEBI" id="CHEBI:30616"/>
        <dbReference type="ChEBI" id="CHEBI:61977"/>
        <dbReference type="ChEBI" id="CHEBI:456216"/>
        <dbReference type="EC" id="2.7.11.11"/>
    </reaction>
</comment>
<feature type="compositionally biased region" description="Basic and acidic residues" evidence="11">
    <location>
        <begin position="415"/>
        <end position="427"/>
    </location>
</feature>
<organism evidence="14 15">
    <name type="scientific">Wolfiporia cocos (strain MD-104)</name>
    <name type="common">Brown rot fungus</name>
    <dbReference type="NCBI Taxonomy" id="742152"/>
    <lineage>
        <taxon>Eukaryota</taxon>
        <taxon>Fungi</taxon>
        <taxon>Dikarya</taxon>
        <taxon>Basidiomycota</taxon>
        <taxon>Agaricomycotina</taxon>
        <taxon>Agaricomycetes</taxon>
        <taxon>Polyporales</taxon>
        <taxon>Phaeolaceae</taxon>
        <taxon>Wolfiporia</taxon>
    </lineage>
</organism>
<dbReference type="GO" id="GO:0005952">
    <property type="term" value="C:cAMP-dependent protein kinase complex"/>
    <property type="evidence" value="ECO:0007669"/>
    <property type="project" value="TreeGrafter"/>
</dbReference>
<evidence type="ECO:0000256" key="10">
    <source>
        <dbReference type="RuleBase" id="RU000304"/>
    </source>
</evidence>
<feature type="domain" description="AGC-kinase C-terminal" evidence="13">
    <location>
        <begin position="350"/>
        <end position="427"/>
    </location>
</feature>
<evidence type="ECO:0000256" key="8">
    <source>
        <dbReference type="ARBA" id="ARBA00047454"/>
    </source>
</evidence>
<dbReference type="EC" id="2.7.11.11" evidence="1"/>
<gene>
    <name evidence="14" type="ORF">WOLCODRAFT_135815</name>
</gene>
<dbReference type="InterPro" id="IPR000719">
    <property type="entry name" value="Prot_kinase_dom"/>
</dbReference>
<dbReference type="Gene3D" id="3.30.200.20">
    <property type="entry name" value="Phosphorylase Kinase, domain 1"/>
    <property type="match status" value="1"/>
</dbReference>
<dbReference type="PROSITE" id="PS00108">
    <property type="entry name" value="PROTEIN_KINASE_ST"/>
    <property type="match status" value="1"/>
</dbReference>
<evidence type="ECO:0000256" key="1">
    <source>
        <dbReference type="ARBA" id="ARBA00012444"/>
    </source>
</evidence>
<evidence type="ECO:0000313" key="14">
    <source>
        <dbReference type="EMBL" id="PCH37736.1"/>
    </source>
</evidence>
<dbReference type="GO" id="GO:0004691">
    <property type="term" value="F:cAMP-dependent protein kinase activity"/>
    <property type="evidence" value="ECO:0007669"/>
    <property type="project" value="UniProtKB-EC"/>
</dbReference>
<dbReference type="OMA" id="WDRIERK"/>
<feature type="compositionally biased region" description="Basic residues" evidence="11">
    <location>
        <begin position="45"/>
        <end position="54"/>
    </location>
</feature>
<dbReference type="Pfam" id="PF00069">
    <property type="entry name" value="Pkinase"/>
    <property type="match status" value="1"/>
</dbReference>
<comment type="similarity">
    <text evidence="10">Belongs to the protein kinase superfamily.</text>
</comment>
<evidence type="ECO:0000256" key="9">
    <source>
        <dbReference type="PROSITE-ProRule" id="PRU10141"/>
    </source>
</evidence>
<comment type="catalytic activity">
    <reaction evidence="8">
        <text>L-seryl-[protein] + ATP = O-phospho-L-seryl-[protein] + ADP + H(+)</text>
        <dbReference type="Rhea" id="RHEA:17989"/>
        <dbReference type="Rhea" id="RHEA-COMP:9863"/>
        <dbReference type="Rhea" id="RHEA-COMP:11604"/>
        <dbReference type="ChEBI" id="CHEBI:15378"/>
        <dbReference type="ChEBI" id="CHEBI:29999"/>
        <dbReference type="ChEBI" id="CHEBI:30616"/>
        <dbReference type="ChEBI" id="CHEBI:83421"/>
        <dbReference type="ChEBI" id="CHEBI:456216"/>
        <dbReference type="EC" id="2.7.11.11"/>
    </reaction>
</comment>
<dbReference type="PROSITE" id="PS00107">
    <property type="entry name" value="PROTEIN_KINASE_ATP"/>
    <property type="match status" value="1"/>
</dbReference>
<dbReference type="PANTHER" id="PTHR24353">
    <property type="entry name" value="CYCLIC NUCLEOTIDE-DEPENDENT PROTEIN KINASE"/>
    <property type="match status" value="1"/>
</dbReference>
<dbReference type="Proteomes" id="UP000218811">
    <property type="component" value="Unassembled WGS sequence"/>
</dbReference>
<feature type="domain" description="Protein kinase" evidence="12">
    <location>
        <begin position="64"/>
        <end position="349"/>
    </location>
</feature>
<dbReference type="PANTHER" id="PTHR24353:SF143">
    <property type="entry name" value="PROTEIN KINASE DOMAIN-CONTAINING PROTEIN"/>
    <property type="match status" value="1"/>
</dbReference>
<evidence type="ECO:0000313" key="15">
    <source>
        <dbReference type="Proteomes" id="UP000218811"/>
    </source>
</evidence>
<dbReference type="InterPro" id="IPR017441">
    <property type="entry name" value="Protein_kinase_ATP_BS"/>
</dbReference>
<sequence>MAPVRSNDHLSRHSSEDQTTKQLPLVSGSQSHSRRHGRGQTPYERRHRAQRTVKRQGPLALADLESVRRLGKGAYGQVLLARVRREPGGQEPFREQYALKATSKRFIRNYEREHKDKGIEVKAERNAERKALSQLPWNPFISGLVDAFVDTRNFYLLLELQPCWSLHHYIYKHGPLSATDARFYFANIALALEFLHSHGIVHRDIKPGNILFGADGYACIGDFGSCATVDSKYGWAILGTHAYMAPEVNTMPRVHPKARGAVDWWAAAVTLYEMATLHVPFGDKDLDAMYANAYAPLIWPTNIDVDPELKDLVEKMLKFQPSERYGWLVVKEEGNGVGYNDEVRIHPFMRELDWKQVAERRAEAPYVPPLYPDLTKGYYGKGHPAQKEIPGVHQVSVPYYQRADDRNRRPGTKQDVTRRREVLTERA</sequence>
<feature type="compositionally biased region" description="Basic and acidic residues" evidence="11">
    <location>
        <begin position="1"/>
        <end position="19"/>
    </location>
</feature>
<feature type="region of interest" description="Disordered" evidence="11">
    <location>
        <begin position="398"/>
        <end position="427"/>
    </location>
</feature>
<dbReference type="GO" id="GO:0005524">
    <property type="term" value="F:ATP binding"/>
    <property type="evidence" value="ECO:0007669"/>
    <property type="project" value="UniProtKB-UniRule"/>
</dbReference>
<evidence type="ECO:0000259" key="12">
    <source>
        <dbReference type="PROSITE" id="PS50011"/>
    </source>
</evidence>
<feature type="binding site" evidence="9">
    <location>
        <position position="100"/>
    </location>
    <ligand>
        <name>ATP</name>
        <dbReference type="ChEBI" id="CHEBI:30616"/>
    </ligand>
</feature>
<evidence type="ECO:0000256" key="3">
    <source>
        <dbReference type="ARBA" id="ARBA00022679"/>
    </source>
</evidence>
<dbReference type="OrthoDB" id="10252171at2759"/>
<keyword evidence="5 14" id="KW-0418">Kinase</keyword>
<keyword evidence="3" id="KW-0808">Transferase</keyword>
<evidence type="ECO:0000256" key="7">
    <source>
        <dbReference type="ARBA" id="ARBA00047292"/>
    </source>
</evidence>
<dbReference type="Gene3D" id="1.10.510.10">
    <property type="entry name" value="Transferase(Phosphotransferase) domain 1"/>
    <property type="match status" value="1"/>
</dbReference>
<dbReference type="InterPro" id="IPR011009">
    <property type="entry name" value="Kinase-like_dom_sf"/>
</dbReference>
<feature type="region of interest" description="Disordered" evidence="11">
    <location>
        <begin position="1"/>
        <end position="57"/>
    </location>
</feature>
<accession>A0A2H3J689</accession>
<keyword evidence="6 9" id="KW-0067">ATP-binding</keyword>
<evidence type="ECO:0000259" key="13">
    <source>
        <dbReference type="PROSITE" id="PS51285"/>
    </source>
</evidence>
<evidence type="ECO:0000256" key="11">
    <source>
        <dbReference type="SAM" id="MobiDB-lite"/>
    </source>
</evidence>
<dbReference type="InterPro" id="IPR000961">
    <property type="entry name" value="AGC-kinase_C"/>
</dbReference>
<evidence type="ECO:0000256" key="6">
    <source>
        <dbReference type="ARBA" id="ARBA00022840"/>
    </source>
</evidence>
<dbReference type="InterPro" id="IPR008271">
    <property type="entry name" value="Ser/Thr_kinase_AS"/>
</dbReference>
<keyword evidence="15" id="KW-1185">Reference proteome</keyword>